<proteinExistence type="inferred from homology"/>
<dbReference type="SUPFAM" id="SSF81301">
    <property type="entry name" value="Nucleotidyltransferase"/>
    <property type="match status" value="1"/>
</dbReference>
<dbReference type="CDD" id="cd05398">
    <property type="entry name" value="NT_ClassII-CCAase"/>
    <property type="match status" value="1"/>
</dbReference>
<evidence type="ECO:0000313" key="13">
    <source>
        <dbReference type="EMBL" id="OIJ15823.1"/>
    </source>
</evidence>
<evidence type="ECO:0000259" key="11">
    <source>
        <dbReference type="Pfam" id="PF12627"/>
    </source>
</evidence>
<dbReference type="PANTHER" id="PTHR46173:SF1">
    <property type="entry name" value="CCA TRNA NUCLEOTIDYLTRANSFERASE 1, MITOCHONDRIAL"/>
    <property type="match status" value="1"/>
</dbReference>
<dbReference type="Pfam" id="PF13735">
    <property type="entry name" value="tRNA_NucTran2_2"/>
    <property type="match status" value="1"/>
</dbReference>
<dbReference type="PANTHER" id="PTHR46173">
    <property type="entry name" value="CCA TRNA NUCLEOTIDYLTRANSFERASE 1, MITOCHONDRIAL"/>
    <property type="match status" value="1"/>
</dbReference>
<feature type="domain" description="tRNA nucleotidyltransferase/poly(A) polymerase RNA and SrmB- binding" evidence="11">
    <location>
        <begin position="154"/>
        <end position="209"/>
    </location>
</feature>
<dbReference type="InterPro" id="IPR032810">
    <property type="entry name" value="CCA-adding_enz_C"/>
</dbReference>
<sequence>MASNLFQTANILIDKLENKGFEAYIVGGAVRDHLLSKEVYDIDITTSAHPRDIKAIFPKTIDVALKHGTVIVCFMGETYEVTSYRAPTLSEDLKLRDFTINAIALQNNGKMVDPYFGQDDLKRKLIRGVVNPTERFKEDPLRMLRAFRFVSQLGFTVEEKTFLAITNKKQNIAKVAIERIAAEFGKLCLGVNCEKSLQLLMKSKLINEISEFNEINHCLMEEKILKAIPALTDMTEVWSLLLYYAKVNNCETFLRTWKQPKKVIDDVKMITSRLPILLTRCFSEEDLYFLGIEKAKKAERVRAVLKNEAHPNIEEIMRDYERLSIKNKKDLAINGKDIICLLKDAESRERVGQLISIVEKAVLSRHVENNKKAIIRWLRKEGYVNA</sequence>
<evidence type="ECO:0000256" key="5">
    <source>
        <dbReference type="ARBA" id="ARBA00022723"/>
    </source>
</evidence>
<dbReference type="GO" id="GO:0008033">
    <property type="term" value="P:tRNA processing"/>
    <property type="evidence" value="ECO:0007669"/>
    <property type="project" value="UniProtKB-KW"/>
</dbReference>
<evidence type="ECO:0000256" key="9">
    <source>
        <dbReference type="RuleBase" id="RU003953"/>
    </source>
</evidence>
<dbReference type="InterPro" id="IPR043519">
    <property type="entry name" value="NT_sf"/>
</dbReference>
<dbReference type="OrthoDB" id="9805698at2"/>
<organism evidence="13 14">
    <name type="scientific">Anaerobacillus arseniciselenatis</name>
    <dbReference type="NCBI Taxonomy" id="85682"/>
    <lineage>
        <taxon>Bacteria</taxon>
        <taxon>Bacillati</taxon>
        <taxon>Bacillota</taxon>
        <taxon>Bacilli</taxon>
        <taxon>Bacillales</taxon>
        <taxon>Bacillaceae</taxon>
        <taxon>Anaerobacillus</taxon>
    </lineage>
</organism>
<dbReference type="Proteomes" id="UP000180098">
    <property type="component" value="Unassembled WGS sequence"/>
</dbReference>
<keyword evidence="8 9" id="KW-0694">RNA-binding</keyword>
<evidence type="ECO:0000259" key="12">
    <source>
        <dbReference type="Pfam" id="PF13735"/>
    </source>
</evidence>
<evidence type="ECO:0000256" key="7">
    <source>
        <dbReference type="ARBA" id="ARBA00022842"/>
    </source>
</evidence>
<evidence type="ECO:0000256" key="4">
    <source>
        <dbReference type="ARBA" id="ARBA00022695"/>
    </source>
</evidence>
<dbReference type="GO" id="GO:0000166">
    <property type="term" value="F:nucleotide binding"/>
    <property type="evidence" value="ECO:0007669"/>
    <property type="project" value="UniProtKB-KW"/>
</dbReference>
<evidence type="ECO:0000256" key="6">
    <source>
        <dbReference type="ARBA" id="ARBA00022741"/>
    </source>
</evidence>
<keyword evidence="14" id="KW-1185">Reference proteome</keyword>
<dbReference type="EMBL" id="MLQQ01000001">
    <property type="protein sequence ID" value="OIJ15823.1"/>
    <property type="molecule type" value="Genomic_DNA"/>
</dbReference>
<dbReference type="Gene3D" id="1.10.246.80">
    <property type="match status" value="1"/>
</dbReference>
<keyword evidence="2 9" id="KW-0808">Transferase</keyword>
<evidence type="ECO:0000256" key="1">
    <source>
        <dbReference type="ARBA" id="ARBA00001946"/>
    </source>
</evidence>
<feature type="domain" description="Poly A polymerase head" evidence="10">
    <location>
        <begin position="23"/>
        <end position="127"/>
    </location>
</feature>
<comment type="cofactor">
    <cofactor evidence="1">
        <name>Mg(2+)</name>
        <dbReference type="ChEBI" id="CHEBI:18420"/>
    </cofactor>
</comment>
<dbReference type="GO" id="GO:0016779">
    <property type="term" value="F:nucleotidyltransferase activity"/>
    <property type="evidence" value="ECO:0007669"/>
    <property type="project" value="UniProtKB-KW"/>
</dbReference>
<dbReference type="Gene3D" id="3.30.460.10">
    <property type="entry name" value="Beta Polymerase, domain 2"/>
    <property type="match status" value="1"/>
</dbReference>
<evidence type="ECO:0000256" key="2">
    <source>
        <dbReference type="ARBA" id="ARBA00022679"/>
    </source>
</evidence>
<comment type="caution">
    <text evidence="13">The sequence shown here is derived from an EMBL/GenBank/DDBJ whole genome shotgun (WGS) entry which is preliminary data.</text>
</comment>
<keyword evidence="3" id="KW-0819">tRNA processing</keyword>
<dbReference type="NCBIfam" id="NF009814">
    <property type="entry name" value="PRK13299.1"/>
    <property type="match status" value="1"/>
</dbReference>
<dbReference type="SUPFAM" id="SSF81891">
    <property type="entry name" value="Poly A polymerase C-terminal region-like"/>
    <property type="match status" value="1"/>
</dbReference>
<keyword evidence="7" id="KW-0460">Magnesium</keyword>
<evidence type="ECO:0000256" key="3">
    <source>
        <dbReference type="ARBA" id="ARBA00022694"/>
    </source>
</evidence>
<dbReference type="GO" id="GO:0000049">
    <property type="term" value="F:tRNA binding"/>
    <property type="evidence" value="ECO:0007669"/>
    <property type="project" value="TreeGrafter"/>
</dbReference>
<keyword evidence="5" id="KW-0479">Metal-binding</keyword>
<dbReference type="GO" id="GO:0046872">
    <property type="term" value="F:metal ion binding"/>
    <property type="evidence" value="ECO:0007669"/>
    <property type="project" value="UniProtKB-KW"/>
</dbReference>
<dbReference type="AlphaFoldDB" id="A0A1S2LUI6"/>
<dbReference type="Gene3D" id="1.20.58.560">
    <property type="match status" value="1"/>
</dbReference>
<feature type="domain" description="CCA-adding enzyme C-terminal" evidence="12">
    <location>
        <begin position="231"/>
        <end position="377"/>
    </location>
</feature>
<accession>A0A1S2LUI6</accession>
<keyword evidence="6" id="KW-0547">Nucleotide-binding</keyword>
<evidence type="ECO:0000256" key="8">
    <source>
        <dbReference type="ARBA" id="ARBA00022884"/>
    </source>
</evidence>
<dbReference type="InterPro" id="IPR032828">
    <property type="entry name" value="PolyA_RNA-bd"/>
</dbReference>
<dbReference type="Pfam" id="PF12627">
    <property type="entry name" value="PolyA_pol_RNAbd"/>
    <property type="match status" value="1"/>
</dbReference>
<name>A0A1S2LUI6_9BACI</name>
<evidence type="ECO:0008006" key="15">
    <source>
        <dbReference type="Google" id="ProtNLM"/>
    </source>
</evidence>
<evidence type="ECO:0000259" key="10">
    <source>
        <dbReference type="Pfam" id="PF01743"/>
    </source>
</evidence>
<protein>
    <recommendedName>
        <fullName evidence="15">CCA tRNA nucleotidyltransferase</fullName>
    </recommendedName>
</protein>
<keyword evidence="4" id="KW-0548">Nucleotidyltransferase</keyword>
<dbReference type="Pfam" id="PF01743">
    <property type="entry name" value="PolyA_pol"/>
    <property type="match status" value="1"/>
</dbReference>
<dbReference type="InterPro" id="IPR050264">
    <property type="entry name" value="Bact_CCA-adding_enz_type3_sf"/>
</dbReference>
<comment type="similarity">
    <text evidence="9">Belongs to the tRNA nucleotidyltransferase/poly(A) polymerase family.</text>
</comment>
<evidence type="ECO:0000313" key="14">
    <source>
        <dbReference type="Proteomes" id="UP000180098"/>
    </source>
</evidence>
<dbReference type="InterPro" id="IPR002646">
    <property type="entry name" value="PolA_pol_head_dom"/>
</dbReference>
<dbReference type="Gene3D" id="1.10.110.30">
    <property type="match status" value="1"/>
</dbReference>
<reference evidence="13 14" key="1">
    <citation type="submission" date="2016-10" db="EMBL/GenBank/DDBJ databases">
        <title>Draft genome sequences of four alkaliphilic bacteria belonging to the Anaerobacillus genus.</title>
        <authorList>
            <person name="Bassil N.M."/>
            <person name="Lloyd J.R."/>
        </authorList>
    </citation>
    <scope>NUCLEOTIDE SEQUENCE [LARGE SCALE GENOMIC DNA]</scope>
    <source>
        <strain evidence="13 14">DSM 15340</strain>
    </source>
</reference>
<gene>
    <name evidence="13" type="ORF">BKP35_02190</name>
</gene>
<dbReference type="RefSeq" id="WP_071311748.1">
    <property type="nucleotide sequence ID" value="NZ_MLQQ01000001.1"/>
</dbReference>